<dbReference type="PANTHER" id="PTHR34477:SF5">
    <property type="entry name" value="BSL5627 PROTEIN"/>
    <property type="match status" value="1"/>
</dbReference>
<dbReference type="Pfam" id="PF01541">
    <property type="entry name" value="GIY-YIG"/>
    <property type="match status" value="1"/>
</dbReference>
<protein>
    <submittedName>
        <fullName evidence="3">GIY-YIG nuclease family protein</fullName>
    </submittedName>
</protein>
<dbReference type="Proteomes" id="UP000528734">
    <property type="component" value="Unassembled WGS sequence"/>
</dbReference>
<dbReference type="PROSITE" id="PS50164">
    <property type="entry name" value="GIY_YIG"/>
    <property type="match status" value="1"/>
</dbReference>
<dbReference type="SMART" id="SM00465">
    <property type="entry name" value="GIYc"/>
    <property type="match status" value="1"/>
</dbReference>
<dbReference type="SUPFAM" id="SSF82771">
    <property type="entry name" value="GIY-YIG endonuclease"/>
    <property type="match status" value="1"/>
</dbReference>
<reference evidence="3 4" key="1">
    <citation type="submission" date="2020-03" db="EMBL/GenBank/DDBJ databases">
        <title>Bradyrhizobium diversity isolated from nodules of Muelleranthus trifoliolatus.</title>
        <authorList>
            <person name="Klepa M."/>
            <person name="Helene L."/>
            <person name="Hungria M."/>
        </authorList>
    </citation>
    <scope>NUCLEOTIDE SEQUENCE [LARGE SCALE GENOMIC DNA]</scope>
    <source>
        <strain evidence="3 4">WSM 1744</strain>
    </source>
</reference>
<feature type="domain" description="GIY-YIG" evidence="2">
    <location>
        <begin position="4"/>
        <end position="80"/>
    </location>
</feature>
<evidence type="ECO:0000313" key="3">
    <source>
        <dbReference type="EMBL" id="NOJ46598.1"/>
    </source>
</evidence>
<name>A0A7Y4H373_9BRAD</name>
<dbReference type="RefSeq" id="WP_171709492.1">
    <property type="nucleotide sequence ID" value="NZ_JAAVLW010000003.1"/>
</dbReference>
<evidence type="ECO:0000259" key="2">
    <source>
        <dbReference type="PROSITE" id="PS50164"/>
    </source>
</evidence>
<gene>
    <name evidence="3" type="ORF">HCN50_10130</name>
</gene>
<organism evidence="3 4">
    <name type="scientific">Bradyrhizobium archetypum</name>
    <dbReference type="NCBI Taxonomy" id="2721160"/>
    <lineage>
        <taxon>Bacteria</taxon>
        <taxon>Pseudomonadati</taxon>
        <taxon>Pseudomonadota</taxon>
        <taxon>Alphaproteobacteria</taxon>
        <taxon>Hyphomicrobiales</taxon>
        <taxon>Nitrobacteraceae</taxon>
        <taxon>Bradyrhizobium</taxon>
    </lineage>
</organism>
<sequence>MGTRNYYVYILASRVGGTLYIGVTNDLVRRVGEHKLKLAEGFTKKHEVSRLVYFEAFDQIEFAIQREKRLKKWPRAGKISLIEKQNPDWIDLYPEIAGGGG</sequence>
<accession>A0A7Y4H373</accession>
<comment type="caution">
    <text evidence="3">The sequence shown here is derived from an EMBL/GenBank/DDBJ whole genome shotgun (WGS) entry which is preliminary data.</text>
</comment>
<dbReference type="CDD" id="cd10448">
    <property type="entry name" value="GIY-YIG_unchar_3"/>
    <property type="match status" value="1"/>
</dbReference>
<dbReference type="InterPro" id="IPR050190">
    <property type="entry name" value="UPF0213_domain"/>
</dbReference>
<comment type="similarity">
    <text evidence="1">Belongs to the UPF0213 family.</text>
</comment>
<keyword evidence="4" id="KW-1185">Reference proteome</keyword>
<dbReference type="InterPro" id="IPR000305">
    <property type="entry name" value="GIY-YIG_endonuc"/>
</dbReference>
<dbReference type="InterPro" id="IPR035901">
    <property type="entry name" value="GIY-YIG_endonuc_sf"/>
</dbReference>
<dbReference type="EMBL" id="JAAVLW010000003">
    <property type="protein sequence ID" value="NOJ46598.1"/>
    <property type="molecule type" value="Genomic_DNA"/>
</dbReference>
<proteinExistence type="inferred from homology"/>
<evidence type="ECO:0000256" key="1">
    <source>
        <dbReference type="ARBA" id="ARBA00007435"/>
    </source>
</evidence>
<evidence type="ECO:0000313" key="4">
    <source>
        <dbReference type="Proteomes" id="UP000528734"/>
    </source>
</evidence>
<dbReference type="Gene3D" id="3.40.1440.10">
    <property type="entry name" value="GIY-YIG endonuclease"/>
    <property type="match status" value="1"/>
</dbReference>
<dbReference type="AlphaFoldDB" id="A0A7Y4H373"/>
<dbReference type="PANTHER" id="PTHR34477">
    <property type="entry name" value="UPF0213 PROTEIN YHBQ"/>
    <property type="match status" value="1"/>
</dbReference>